<dbReference type="InterPro" id="IPR006626">
    <property type="entry name" value="PbH1"/>
</dbReference>
<proteinExistence type="predicted"/>
<evidence type="ECO:0000259" key="2">
    <source>
        <dbReference type="Pfam" id="PF13229"/>
    </source>
</evidence>
<dbReference type="InterPro" id="IPR022442">
    <property type="entry name" value="SO_2930-like_dom"/>
</dbReference>
<accession>A0ABW9RTQ2</accession>
<evidence type="ECO:0000313" key="3">
    <source>
        <dbReference type="EMBL" id="MTI27072.1"/>
    </source>
</evidence>
<sequence length="380" mass="42038">MADDSSVIELPAGQFLFSGSLILEGKKHVTIKGQGIDRTILSFKNQKEGAEGIRVANCENITIEDLSIEDAAGDNIKVTDTDGITFRRVKSAWTGEVTEKNGAYGLYPVICKNVLIEDCIVLGASDAGVYVGQSENVIIRNNEVYWNVAGIESENSENVEIYDNVAYHNTGGILVFDLPGLTRYGKNIKVYRNKVYENNFENFAPAGNIVGVVPKGTGMIILATEGVEVYNNEITDNKTIGIAIISYELVAAISEETSGEAEGEGSAQTVNDNYKQDKNYNPYPRRIYTHDNKIESSYWLPALNNDFGKLFVFNFGFSSPDIAWDGIRAEAYFSEDGAINEEYKICIQEDESVKTTDLDAANDFDDLKTYPEEFNCKIEI</sequence>
<dbReference type="InterPro" id="IPR011050">
    <property type="entry name" value="Pectin_lyase_fold/virulence"/>
</dbReference>
<gene>
    <name evidence="3" type="ORF">E1163_19100</name>
</gene>
<feature type="domain" description="Right handed beta helix" evidence="2">
    <location>
        <begin position="49"/>
        <end position="176"/>
    </location>
</feature>
<dbReference type="Gene3D" id="2.160.20.10">
    <property type="entry name" value="Single-stranded right-handed beta-helix, Pectin lyase-like"/>
    <property type="match status" value="1"/>
</dbReference>
<dbReference type="InterPro" id="IPR012334">
    <property type="entry name" value="Pectin_lyas_fold"/>
</dbReference>
<reference evidence="3 4" key="1">
    <citation type="submission" date="2019-02" db="EMBL/GenBank/DDBJ databases">
        <authorList>
            <person name="Goldberg S.R."/>
            <person name="Haltli B.A."/>
            <person name="Correa H."/>
            <person name="Russell K.G."/>
        </authorList>
    </citation>
    <scope>NUCLEOTIDE SEQUENCE [LARGE SCALE GENOMIC DNA]</scope>
    <source>
        <strain evidence="3 4">JCM 16186</strain>
    </source>
</reference>
<feature type="region of interest" description="Disordered" evidence="1">
    <location>
        <begin position="258"/>
        <end position="278"/>
    </location>
</feature>
<protein>
    <recommendedName>
        <fullName evidence="2">Right handed beta helix domain-containing protein</fullName>
    </recommendedName>
</protein>
<evidence type="ECO:0000256" key="1">
    <source>
        <dbReference type="SAM" id="MobiDB-lite"/>
    </source>
</evidence>
<dbReference type="Proteomes" id="UP000798808">
    <property type="component" value="Unassembled WGS sequence"/>
</dbReference>
<comment type="caution">
    <text evidence="3">The sequence shown here is derived from an EMBL/GenBank/DDBJ whole genome shotgun (WGS) entry which is preliminary data.</text>
</comment>
<organism evidence="3 4">
    <name type="scientific">Fulvivirga kasyanovii</name>
    <dbReference type="NCBI Taxonomy" id="396812"/>
    <lineage>
        <taxon>Bacteria</taxon>
        <taxon>Pseudomonadati</taxon>
        <taxon>Bacteroidota</taxon>
        <taxon>Cytophagia</taxon>
        <taxon>Cytophagales</taxon>
        <taxon>Fulvivirgaceae</taxon>
        <taxon>Fulvivirga</taxon>
    </lineage>
</organism>
<evidence type="ECO:0000313" key="4">
    <source>
        <dbReference type="Proteomes" id="UP000798808"/>
    </source>
</evidence>
<dbReference type="SUPFAM" id="SSF51126">
    <property type="entry name" value="Pectin lyase-like"/>
    <property type="match status" value="1"/>
</dbReference>
<name>A0ABW9RTQ2_9BACT</name>
<dbReference type="Pfam" id="PF13229">
    <property type="entry name" value="Beta_helix"/>
    <property type="match status" value="1"/>
</dbReference>
<keyword evidence="4" id="KW-1185">Reference proteome</keyword>
<dbReference type="NCBIfam" id="TIGR03805">
    <property type="entry name" value="beta_helix_1"/>
    <property type="match status" value="1"/>
</dbReference>
<dbReference type="EMBL" id="SMLW01000611">
    <property type="protein sequence ID" value="MTI27072.1"/>
    <property type="molecule type" value="Genomic_DNA"/>
</dbReference>
<dbReference type="InterPro" id="IPR039448">
    <property type="entry name" value="Beta_helix"/>
</dbReference>
<dbReference type="SMART" id="SM00710">
    <property type="entry name" value="PbH1"/>
    <property type="match status" value="6"/>
</dbReference>